<protein>
    <submittedName>
        <fullName evidence="1">Uncharacterized protein</fullName>
    </submittedName>
</protein>
<dbReference type="RefSeq" id="WP_093942914.1">
    <property type="nucleotide sequence ID" value="NZ_CP022521.1"/>
</dbReference>
<dbReference type="OrthoDB" id="3705313at2"/>
<sequence length="84" mass="9375">MTARAWFVRTVRTGDTHLAAADWNGSDPIRPLCAPDVQYRPMNRRPMRVCFYDEQRCPLCLGHAAPSPPVLRAAVPAGNTDDPR</sequence>
<gene>
    <name evidence="1" type="ORF">AHOG_21120</name>
</gene>
<dbReference type="EMBL" id="CP022521">
    <property type="protein sequence ID" value="ASO21840.1"/>
    <property type="molecule type" value="Genomic_DNA"/>
</dbReference>
<organism evidence="1 2">
    <name type="scientific">Actinoalloteichus hoggarensis</name>
    <dbReference type="NCBI Taxonomy" id="1470176"/>
    <lineage>
        <taxon>Bacteria</taxon>
        <taxon>Bacillati</taxon>
        <taxon>Actinomycetota</taxon>
        <taxon>Actinomycetes</taxon>
        <taxon>Pseudonocardiales</taxon>
        <taxon>Pseudonocardiaceae</taxon>
        <taxon>Actinoalloteichus</taxon>
    </lineage>
</organism>
<evidence type="ECO:0000313" key="1">
    <source>
        <dbReference type="EMBL" id="ASO21840.1"/>
    </source>
</evidence>
<evidence type="ECO:0000313" key="2">
    <source>
        <dbReference type="Proteomes" id="UP000204221"/>
    </source>
</evidence>
<name>A0A221W782_9PSEU</name>
<reference evidence="1 2" key="1">
    <citation type="submission" date="2017-07" db="EMBL/GenBank/DDBJ databases">
        <title>Complete genome sequence of Actinoalloteichus hoggarensis DSM 45943, type strain of Actinoalloteichus hoggarensis.</title>
        <authorList>
            <person name="Ruckert C."/>
            <person name="Nouioui I."/>
            <person name="Willmese J."/>
            <person name="van Wezel G."/>
            <person name="Klenk H.-P."/>
            <person name="Kalinowski J."/>
            <person name="Zotchev S.B."/>
        </authorList>
    </citation>
    <scope>NUCLEOTIDE SEQUENCE [LARGE SCALE GENOMIC DNA]</scope>
    <source>
        <strain evidence="1 2">DSM 45943</strain>
    </source>
</reference>
<keyword evidence="2" id="KW-1185">Reference proteome</keyword>
<proteinExistence type="predicted"/>
<dbReference type="KEGG" id="ahg:AHOG_21120"/>
<dbReference type="AlphaFoldDB" id="A0A221W782"/>
<dbReference type="Proteomes" id="UP000204221">
    <property type="component" value="Chromosome"/>
</dbReference>
<accession>A0A221W782</accession>